<dbReference type="AlphaFoldDB" id="A0A3M7R1J9"/>
<evidence type="ECO:0000313" key="3">
    <source>
        <dbReference type="Proteomes" id="UP000276133"/>
    </source>
</evidence>
<dbReference type="Proteomes" id="UP000276133">
    <property type="component" value="Unassembled WGS sequence"/>
</dbReference>
<accession>A0A3M7R1J9</accession>
<sequence length="91" mass="10279">MLTISNMILNPSQILFQMKKNFQFCIRIKKVMEGQPQKCIFSPIIHLHVKRTINCTPFAYSATSNGKPALTSSELTPINQLDDNTPQSKPT</sequence>
<gene>
    <name evidence="2" type="ORF">BpHYR1_026760</name>
</gene>
<evidence type="ECO:0000313" key="2">
    <source>
        <dbReference type="EMBL" id="RNA17433.1"/>
    </source>
</evidence>
<proteinExistence type="predicted"/>
<evidence type="ECO:0000256" key="1">
    <source>
        <dbReference type="SAM" id="MobiDB-lite"/>
    </source>
</evidence>
<feature type="region of interest" description="Disordered" evidence="1">
    <location>
        <begin position="65"/>
        <end position="91"/>
    </location>
</feature>
<reference evidence="2 3" key="1">
    <citation type="journal article" date="2018" name="Sci. Rep.">
        <title>Genomic signatures of local adaptation to the degree of environmental predictability in rotifers.</title>
        <authorList>
            <person name="Franch-Gras L."/>
            <person name="Hahn C."/>
            <person name="Garcia-Roger E.M."/>
            <person name="Carmona M.J."/>
            <person name="Serra M."/>
            <person name="Gomez A."/>
        </authorList>
    </citation>
    <scope>NUCLEOTIDE SEQUENCE [LARGE SCALE GENOMIC DNA]</scope>
    <source>
        <strain evidence="2">HYR1</strain>
    </source>
</reference>
<protein>
    <submittedName>
        <fullName evidence="2">Uncharacterized protein</fullName>
    </submittedName>
</protein>
<organism evidence="2 3">
    <name type="scientific">Brachionus plicatilis</name>
    <name type="common">Marine rotifer</name>
    <name type="synonym">Brachionus muelleri</name>
    <dbReference type="NCBI Taxonomy" id="10195"/>
    <lineage>
        <taxon>Eukaryota</taxon>
        <taxon>Metazoa</taxon>
        <taxon>Spiralia</taxon>
        <taxon>Gnathifera</taxon>
        <taxon>Rotifera</taxon>
        <taxon>Eurotatoria</taxon>
        <taxon>Monogononta</taxon>
        <taxon>Pseudotrocha</taxon>
        <taxon>Ploima</taxon>
        <taxon>Brachionidae</taxon>
        <taxon>Brachionus</taxon>
    </lineage>
</organism>
<name>A0A3M7R1J9_BRAPC</name>
<comment type="caution">
    <text evidence="2">The sequence shown here is derived from an EMBL/GenBank/DDBJ whole genome shotgun (WGS) entry which is preliminary data.</text>
</comment>
<keyword evidence="3" id="KW-1185">Reference proteome</keyword>
<dbReference type="EMBL" id="REGN01004459">
    <property type="protein sequence ID" value="RNA17433.1"/>
    <property type="molecule type" value="Genomic_DNA"/>
</dbReference>